<comment type="caution">
    <text evidence="2">The sequence shown here is derived from an EMBL/GenBank/DDBJ whole genome shotgun (WGS) entry which is preliminary data.</text>
</comment>
<dbReference type="SUPFAM" id="SSF53067">
    <property type="entry name" value="Actin-like ATPase domain"/>
    <property type="match status" value="1"/>
</dbReference>
<evidence type="ECO:0000313" key="3">
    <source>
        <dbReference type="Proteomes" id="UP000003635"/>
    </source>
</evidence>
<organism evidence="2 3">
    <name type="scientific">Oceanicola granulosus (strain ATCC BAA-861 / DSM 15982 / KCTC 12143 / HTCC2516)</name>
    <dbReference type="NCBI Taxonomy" id="314256"/>
    <lineage>
        <taxon>Bacteria</taxon>
        <taxon>Pseudomonadati</taxon>
        <taxon>Pseudomonadota</taxon>
        <taxon>Alphaproteobacteria</taxon>
        <taxon>Rhodobacterales</taxon>
        <taxon>Roseobacteraceae</taxon>
        <taxon>Oceanicola</taxon>
    </lineage>
</organism>
<dbReference type="RefSeq" id="WP_007254936.1">
    <property type="nucleotide sequence ID" value="NZ_CH724107.1"/>
</dbReference>
<dbReference type="GO" id="GO:0016301">
    <property type="term" value="F:kinase activity"/>
    <property type="evidence" value="ECO:0007669"/>
    <property type="project" value="UniProtKB-KW"/>
</dbReference>
<gene>
    <name evidence="2" type="ORF">OG2516_07051</name>
</gene>
<name>Q2CGB6_OCEGH</name>
<dbReference type="OrthoDB" id="9810372at2"/>
<dbReference type="PANTHER" id="PTHR18964">
    <property type="entry name" value="ROK (REPRESSOR, ORF, KINASE) FAMILY"/>
    <property type="match status" value="1"/>
</dbReference>
<dbReference type="Pfam" id="PF00480">
    <property type="entry name" value="ROK"/>
    <property type="match status" value="1"/>
</dbReference>
<proteinExistence type="inferred from homology"/>
<evidence type="ECO:0000313" key="2">
    <source>
        <dbReference type="EMBL" id="EAR51802.1"/>
    </source>
</evidence>
<dbReference type="PANTHER" id="PTHR18964:SF149">
    <property type="entry name" value="BIFUNCTIONAL UDP-N-ACETYLGLUCOSAMINE 2-EPIMERASE_N-ACETYLMANNOSAMINE KINASE"/>
    <property type="match status" value="1"/>
</dbReference>
<dbReference type="eggNOG" id="COG1940">
    <property type="taxonomic scope" value="Bacteria"/>
</dbReference>
<dbReference type="InterPro" id="IPR000600">
    <property type="entry name" value="ROK"/>
</dbReference>
<sequence>MPQPAETALGVDVGGTRIRVARVDADGRVEARLSEPTDRTRDGFSAQLARLVSTLRTPATVAVGVGLPGRVDGPAQQVVSAGYLDIAGLDVAALTGGLPVRIENDATMALIAEGQGSDGLLALVSVGTGIGGAALLDGRPWYGAGFAGQFGHIIVADDGPACNCGARGCVETLSSGTALGTLVAAAGLPATTRAEDLLARAAAGDARAHDLLATWARPMARALQSLTATVDPARIILGGGLGRAMAEALARLPQGSHWFARPVAAARFGDDAGMIGAALAGRRAARAP</sequence>
<keyword evidence="2" id="KW-0418">Kinase</keyword>
<evidence type="ECO:0000256" key="1">
    <source>
        <dbReference type="ARBA" id="ARBA00006479"/>
    </source>
</evidence>
<accession>Q2CGB6</accession>
<protein>
    <submittedName>
        <fullName evidence="2">Glucokinase</fullName>
    </submittedName>
</protein>
<dbReference type="STRING" id="314256.OG2516_07051"/>
<dbReference type="Proteomes" id="UP000003635">
    <property type="component" value="Unassembled WGS sequence"/>
</dbReference>
<keyword evidence="2" id="KW-0808">Transferase</keyword>
<comment type="similarity">
    <text evidence="1">Belongs to the ROK (NagC/XylR) family.</text>
</comment>
<dbReference type="InterPro" id="IPR049874">
    <property type="entry name" value="ROK_cs"/>
</dbReference>
<dbReference type="InterPro" id="IPR043129">
    <property type="entry name" value="ATPase_NBD"/>
</dbReference>
<dbReference type="HOGENOM" id="CLU_036604_0_4_5"/>
<dbReference type="EMBL" id="AAOT01000009">
    <property type="protein sequence ID" value="EAR51802.1"/>
    <property type="molecule type" value="Genomic_DNA"/>
</dbReference>
<reference evidence="2 3" key="1">
    <citation type="journal article" date="2010" name="J. Bacteriol.">
        <title>Genome sequences of Oceanicola granulosus HTCC2516(T) and Oceanicola batsensis HTCC2597(TDelta).</title>
        <authorList>
            <person name="Thrash J.C."/>
            <person name="Cho J.C."/>
            <person name="Vergin K.L."/>
            <person name="Giovannoni S.J."/>
        </authorList>
    </citation>
    <scope>NUCLEOTIDE SEQUENCE [LARGE SCALE GENOMIC DNA]</scope>
    <source>
        <strain evidence="3">ATCC BAA-861 / DSM 15982 / KCTC 12143 / HTCC2516</strain>
    </source>
</reference>
<dbReference type="AlphaFoldDB" id="Q2CGB6"/>
<keyword evidence="3" id="KW-1185">Reference proteome</keyword>
<dbReference type="PROSITE" id="PS01125">
    <property type="entry name" value="ROK"/>
    <property type="match status" value="1"/>
</dbReference>
<dbReference type="Gene3D" id="3.30.420.40">
    <property type="match status" value="2"/>
</dbReference>